<dbReference type="PROSITE" id="PS51257">
    <property type="entry name" value="PROKAR_LIPOPROTEIN"/>
    <property type="match status" value="1"/>
</dbReference>
<dbReference type="PIRSF" id="PIRSF002741">
    <property type="entry name" value="MppA"/>
    <property type="match status" value="1"/>
</dbReference>
<dbReference type="Gene3D" id="3.40.190.10">
    <property type="entry name" value="Periplasmic binding protein-like II"/>
    <property type="match status" value="1"/>
</dbReference>
<dbReference type="InterPro" id="IPR039424">
    <property type="entry name" value="SBP_5"/>
</dbReference>
<proteinExistence type="predicted"/>
<dbReference type="Gene3D" id="3.90.76.10">
    <property type="entry name" value="Dipeptide-binding Protein, Domain 1"/>
    <property type="match status" value="1"/>
</dbReference>
<evidence type="ECO:0000256" key="1">
    <source>
        <dbReference type="SAM" id="MobiDB-lite"/>
    </source>
</evidence>
<evidence type="ECO:0000313" key="4">
    <source>
        <dbReference type="EMBL" id="MBP2327209.1"/>
    </source>
</evidence>
<dbReference type="InterPro" id="IPR030678">
    <property type="entry name" value="Peptide/Ni-bd"/>
</dbReference>
<reference evidence="4 5" key="1">
    <citation type="submission" date="2021-03" db="EMBL/GenBank/DDBJ databases">
        <title>Sequencing the genomes of 1000 actinobacteria strains.</title>
        <authorList>
            <person name="Klenk H.-P."/>
        </authorList>
    </citation>
    <scope>NUCLEOTIDE SEQUENCE [LARGE SCALE GENOMIC DNA]</scope>
    <source>
        <strain evidence="4 5">DSM 46670</strain>
    </source>
</reference>
<dbReference type="Gene3D" id="3.10.105.10">
    <property type="entry name" value="Dipeptide-binding Protein, Domain 3"/>
    <property type="match status" value="1"/>
</dbReference>
<dbReference type="Proteomes" id="UP001519332">
    <property type="component" value="Unassembled WGS sequence"/>
</dbReference>
<dbReference type="Pfam" id="PF00496">
    <property type="entry name" value="SBP_bac_5"/>
    <property type="match status" value="1"/>
</dbReference>
<gene>
    <name evidence="4" type="ORF">JOF56_007594</name>
</gene>
<organism evidence="4 5">
    <name type="scientific">Kibdelosporangium banguiense</name>
    <dbReference type="NCBI Taxonomy" id="1365924"/>
    <lineage>
        <taxon>Bacteria</taxon>
        <taxon>Bacillati</taxon>
        <taxon>Actinomycetota</taxon>
        <taxon>Actinomycetes</taxon>
        <taxon>Pseudonocardiales</taxon>
        <taxon>Pseudonocardiaceae</taxon>
        <taxon>Kibdelosporangium</taxon>
    </lineage>
</organism>
<feature type="region of interest" description="Disordered" evidence="1">
    <location>
        <begin position="24"/>
        <end position="43"/>
    </location>
</feature>
<evidence type="ECO:0000259" key="3">
    <source>
        <dbReference type="Pfam" id="PF00496"/>
    </source>
</evidence>
<protein>
    <submittedName>
        <fullName evidence="4">Peptide/nickel transport system substrate-binding protein</fullName>
    </submittedName>
</protein>
<evidence type="ECO:0000256" key="2">
    <source>
        <dbReference type="SAM" id="SignalP"/>
    </source>
</evidence>
<evidence type="ECO:0000313" key="5">
    <source>
        <dbReference type="Proteomes" id="UP001519332"/>
    </source>
</evidence>
<dbReference type="SUPFAM" id="SSF53850">
    <property type="entry name" value="Periplasmic binding protein-like II"/>
    <property type="match status" value="1"/>
</dbReference>
<feature type="signal peptide" evidence="2">
    <location>
        <begin position="1"/>
        <end position="23"/>
    </location>
</feature>
<keyword evidence="5" id="KW-1185">Reference proteome</keyword>
<sequence length="545" mass="58675">MRTRDLVAAGTLAVSLLAAGCSAGPKPQGAEASRYELTSTTPPATGEVDTVKWGIAESEPESLDWIYDWDYGAGNQLASNLCEGLRRQNPDGSLGWALATGVRTPDPTTLVYTIRQGVKFTDGKPMTAKDVAFSLNRNVTASPASYWGLWYENVQSIEATSPTEVTVRFKSPDSLFDSVMGTPAGYVGEQEYIEAKGKAYGTPGGGVMCTGPFSLDQWEQGRSLVLKRNQDYWDTQLKPKAKSFQFSFVPDSTAMTSALQTGELDGAWSVSISSLKSLQSSKTGKVYVNEGTEVAVIQIATLDGALKDPRIRKALRTAIDYDGIVRGVLGDAGRPATTTTPESVWGKGDVRAVYEREFAKLAPAKQDLEQAKKLVTEAGTPAQPIVLAVSADFPELVNAATSVQASAVQIGLKVEIKKMPQNTFVNLFFDEKARAGLDGMINNVTADVPDPLELVIQVRPGSPYNYAKIDTPAFAEPLALAATTADPVKRADLTAQAITAFADNVYSFPIYAVYSRVFLNNRITGVPVESLVQWYYPWAATVGSK</sequence>
<comment type="caution">
    <text evidence="4">The sequence shown here is derived from an EMBL/GenBank/DDBJ whole genome shotgun (WGS) entry which is preliminary data.</text>
</comment>
<dbReference type="EMBL" id="JAGINW010000001">
    <property type="protein sequence ID" value="MBP2327209.1"/>
    <property type="molecule type" value="Genomic_DNA"/>
</dbReference>
<keyword evidence="2" id="KW-0732">Signal</keyword>
<dbReference type="RefSeq" id="WP_209644185.1">
    <property type="nucleotide sequence ID" value="NZ_JAGINW010000001.1"/>
</dbReference>
<name>A0ABS4TS26_9PSEU</name>
<accession>A0ABS4TS26</accession>
<dbReference type="InterPro" id="IPR000914">
    <property type="entry name" value="SBP_5_dom"/>
</dbReference>
<feature type="domain" description="Solute-binding protein family 5" evidence="3">
    <location>
        <begin position="97"/>
        <end position="457"/>
    </location>
</feature>
<dbReference type="CDD" id="cd00995">
    <property type="entry name" value="PBP2_NikA_DppA_OppA_like"/>
    <property type="match status" value="1"/>
</dbReference>
<dbReference type="PANTHER" id="PTHR30290">
    <property type="entry name" value="PERIPLASMIC BINDING COMPONENT OF ABC TRANSPORTER"/>
    <property type="match status" value="1"/>
</dbReference>
<feature type="chain" id="PRO_5045561118" evidence="2">
    <location>
        <begin position="24"/>
        <end position="545"/>
    </location>
</feature>